<name>A0A9D1DNT0_9FIRM</name>
<proteinExistence type="predicted"/>
<dbReference type="InterPro" id="IPR018392">
    <property type="entry name" value="LysM"/>
</dbReference>
<feature type="domain" description="LysM" evidence="1">
    <location>
        <begin position="475"/>
        <end position="511"/>
    </location>
</feature>
<gene>
    <name evidence="3" type="ORF">IAA54_00680</name>
</gene>
<comment type="caution">
    <text evidence="3">The sequence shown here is derived from an EMBL/GenBank/DDBJ whole genome shotgun (WGS) entry which is preliminary data.</text>
</comment>
<dbReference type="EMBL" id="DVHF01000007">
    <property type="protein sequence ID" value="HIR56162.1"/>
    <property type="molecule type" value="Genomic_DNA"/>
</dbReference>
<dbReference type="SUPFAM" id="SSF54106">
    <property type="entry name" value="LysM domain"/>
    <property type="match status" value="1"/>
</dbReference>
<sequence length="512" mass="56592">MEYKLNRESLPACETVYDGCAEQPIDLDFSLPDYCPDIQKILKCQVTPSVTAQNLMGDRLEVEGTVTIRVLYLDASGENIRCCENNHPFTASIAIRQPADNAVAFTKTRVEYVNCRATSPRRLDIHGAFSVCARVIRQVQDEIVSRIEGDDIQQKTRTLDVSRSAGLAQQQFSVTEVLEIGGGKPPAETIVRSGVTASVQDFKVVSNKLILRGEAVLRVLYSPGIDSPALEAMEYEIPFSQMIDCAGVTEECTCDVALDVMNYRVEAKSDSSGENTLLETEIKLMATACAWQDAQITAVTDAYSTRYELSADYRQRAFERLSGILSDTSAQKYTMEFDSGGVSRIIDLWNEVSTVAAEIQDKQISYKGRLNVCLLALTAEGKPFYQERMFDYAFARDYAGGSAAVRCDPRVSVQDVSYRITGAASLEVKVELRLASSVFEQASCRAVADISADEEHPREKDTSAALTIYYADPSESLWDIARMYCTSADAIREENGLAEDFIPENGMLLIPM</sequence>
<reference evidence="3" key="2">
    <citation type="journal article" date="2021" name="PeerJ">
        <title>Extensive microbial diversity within the chicken gut microbiome revealed by metagenomics and culture.</title>
        <authorList>
            <person name="Gilroy R."/>
            <person name="Ravi A."/>
            <person name="Getino M."/>
            <person name="Pursley I."/>
            <person name="Horton D.L."/>
            <person name="Alikhan N.F."/>
            <person name="Baker D."/>
            <person name="Gharbi K."/>
            <person name="Hall N."/>
            <person name="Watson M."/>
            <person name="Adriaenssens E.M."/>
            <person name="Foster-Nyarko E."/>
            <person name="Jarju S."/>
            <person name="Secka A."/>
            <person name="Antonio M."/>
            <person name="Oren A."/>
            <person name="Chaudhuri R.R."/>
            <person name="La Ragione R."/>
            <person name="Hildebrand F."/>
            <person name="Pallen M.J."/>
        </authorList>
    </citation>
    <scope>NUCLEOTIDE SEQUENCE</scope>
    <source>
        <strain evidence="3">ChiSjej1B19-7085</strain>
    </source>
</reference>
<protein>
    <submittedName>
        <fullName evidence="3">DUF3794 domain-containing protein</fullName>
    </submittedName>
</protein>
<dbReference type="Gene3D" id="3.10.350.10">
    <property type="entry name" value="LysM domain"/>
    <property type="match status" value="1"/>
</dbReference>
<dbReference type="AlphaFoldDB" id="A0A9D1DNT0"/>
<dbReference type="Pfam" id="PF01476">
    <property type="entry name" value="LysM"/>
    <property type="match status" value="1"/>
</dbReference>
<dbReference type="Pfam" id="PF12673">
    <property type="entry name" value="SipL"/>
    <property type="match status" value="2"/>
</dbReference>
<evidence type="ECO:0000313" key="3">
    <source>
        <dbReference type="EMBL" id="HIR56162.1"/>
    </source>
</evidence>
<evidence type="ECO:0000313" key="4">
    <source>
        <dbReference type="Proteomes" id="UP000886785"/>
    </source>
</evidence>
<accession>A0A9D1DNT0</accession>
<organism evidence="3 4">
    <name type="scientific">Candidatus Gallacutalibacter pullicola</name>
    <dbReference type="NCBI Taxonomy" id="2840830"/>
    <lineage>
        <taxon>Bacteria</taxon>
        <taxon>Bacillati</taxon>
        <taxon>Bacillota</taxon>
        <taxon>Clostridia</taxon>
        <taxon>Eubacteriales</taxon>
        <taxon>Candidatus Gallacutalibacter</taxon>
    </lineage>
</organism>
<evidence type="ECO:0000259" key="2">
    <source>
        <dbReference type="Pfam" id="PF12673"/>
    </source>
</evidence>
<feature type="domain" description="SipL SPOCS" evidence="2">
    <location>
        <begin position="188"/>
        <end position="265"/>
    </location>
</feature>
<dbReference type="InterPro" id="IPR024300">
    <property type="entry name" value="SipL_SPOCS_dom"/>
</dbReference>
<dbReference type="Proteomes" id="UP000886785">
    <property type="component" value="Unassembled WGS sequence"/>
</dbReference>
<reference evidence="3" key="1">
    <citation type="submission" date="2020-10" db="EMBL/GenBank/DDBJ databases">
        <authorList>
            <person name="Gilroy R."/>
        </authorList>
    </citation>
    <scope>NUCLEOTIDE SEQUENCE</scope>
    <source>
        <strain evidence="3">ChiSjej1B19-7085</strain>
    </source>
</reference>
<evidence type="ECO:0000259" key="1">
    <source>
        <dbReference type="Pfam" id="PF01476"/>
    </source>
</evidence>
<dbReference type="InterPro" id="IPR036779">
    <property type="entry name" value="LysM_dom_sf"/>
</dbReference>
<feature type="domain" description="SipL SPOCS" evidence="2">
    <location>
        <begin position="37"/>
        <end position="116"/>
    </location>
</feature>